<accession>A0A1H3EMY5</accession>
<dbReference type="Proteomes" id="UP000199118">
    <property type="component" value="Unassembled WGS sequence"/>
</dbReference>
<organism evidence="1 2">
    <name type="scientific">Albimonas donghaensis</name>
    <dbReference type="NCBI Taxonomy" id="356660"/>
    <lineage>
        <taxon>Bacteria</taxon>
        <taxon>Pseudomonadati</taxon>
        <taxon>Pseudomonadota</taxon>
        <taxon>Alphaproteobacteria</taxon>
        <taxon>Rhodobacterales</taxon>
        <taxon>Paracoccaceae</taxon>
        <taxon>Albimonas</taxon>
    </lineage>
</organism>
<dbReference type="AlphaFoldDB" id="A0A1H3EMY5"/>
<name>A0A1H3EMY5_9RHOB</name>
<dbReference type="RefSeq" id="WP_092684740.1">
    <property type="nucleotide sequence ID" value="NZ_FNMZ01000010.1"/>
</dbReference>
<evidence type="ECO:0000313" key="1">
    <source>
        <dbReference type="EMBL" id="SDX79299.1"/>
    </source>
</evidence>
<keyword evidence="2" id="KW-1185">Reference proteome</keyword>
<evidence type="ECO:0000313" key="2">
    <source>
        <dbReference type="Proteomes" id="UP000199118"/>
    </source>
</evidence>
<dbReference type="STRING" id="356660.SAMN05444336_11074"/>
<sequence>MSSPLQNRVTPFGDIAAVSARGGMMGNRGGRLHGPERRLGRRRWASKAWICCELAFRGRQRVVMGESYTELFFLDEAVALAAGHRPCFECRRREARAFAAAWAEAFDLPAPPRAPAMDARLHAERLGPRRRGAPAALPEGAMFAVGAQAFLRVGEGAQAWSWSGYGACAPAPEVMAEILTPPAMVAALRHGFRPRLHPSAEAG</sequence>
<gene>
    <name evidence="1" type="ORF">SAMN05444336_11074</name>
</gene>
<proteinExistence type="predicted"/>
<dbReference type="EMBL" id="FNMZ01000010">
    <property type="protein sequence ID" value="SDX79299.1"/>
    <property type="molecule type" value="Genomic_DNA"/>
</dbReference>
<evidence type="ECO:0008006" key="3">
    <source>
        <dbReference type="Google" id="ProtNLM"/>
    </source>
</evidence>
<reference evidence="1 2" key="1">
    <citation type="submission" date="2016-10" db="EMBL/GenBank/DDBJ databases">
        <authorList>
            <person name="de Groot N.N."/>
        </authorList>
    </citation>
    <scope>NUCLEOTIDE SEQUENCE [LARGE SCALE GENOMIC DNA]</scope>
    <source>
        <strain evidence="1 2">DSM 17890</strain>
    </source>
</reference>
<protein>
    <recommendedName>
        <fullName evidence="3">Metal binding domain of Ada</fullName>
    </recommendedName>
</protein>
<dbReference type="OrthoDB" id="894286at2"/>